<dbReference type="InterPro" id="IPR020806">
    <property type="entry name" value="PKS_PP-bd"/>
</dbReference>
<dbReference type="InterPro" id="IPR023213">
    <property type="entry name" value="CAT-like_dom_sf"/>
</dbReference>
<evidence type="ECO:0000256" key="3">
    <source>
        <dbReference type="ARBA" id="ARBA00022553"/>
    </source>
</evidence>
<dbReference type="InterPro" id="IPR010071">
    <property type="entry name" value="AA_adenyl_dom"/>
</dbReference>
<dbReference type="EMBL" id="UXAW01000026">
    <property type="protein sequence ID" value="VDC19066.1"/>
    <property type="molecule type" value="Genomic_DNA"/>
</dbReference>
<dbReference type="InterPro" id="IPR006162">
    <property type="entry name" value="Ppantetheine_attach_site"/>
</dbReference>
<dbReference type="GO" id="GO:0044550">
    <property type="term" value="P:secondary metabolite biosynthetic process"/>
    <property type="evidence" value="ECO:0007669"/>
    <property type="project" value="TreeGrafter"/>
</dbReference>
<dbReference type="SUPFAM" id="SSF52777">
    <property type="entry name" value="CoA-dependent acyltransferases"/>
    <property type="match status" value="2"/>
</dbReference>
<accession>A0A3P5WUU0</accession>
<dbReference type="InterPro" id="IPR001031">
    <property type="entry name" value="Thioesterase"/>
</dbReference>
<dbReference type="Gene3D" id="3.30.559.30">
    <property type="entry name" value="Nonribosomal peptide synthetase, condensation domain"/>
    <property type="match status" value="1"/>
</dbReference>
<dbReference type="Gene3D" id="3.40.50.980">
    <property type="match status" value="2"/>
</dbReference>
<evidence type="ECO:0000313" key="6">
    <source>
        <dbReference type="EMBL" id="VDC19066.1"/>
    </source>
</evidence>
<sequence length="1351" mass="143894">MVIAFRSAVDCPGIDRNGMESRGSRGTEDGRIRRGGPVNEMKTTRASLWVKAADPASGAGARPDMTAPLTPVQAGMIFESTLAGRPHLNLEQIVVHLGGPCDAAAMRVAWQRAVDRHPALRMVTDWSGEAGPRQRVLEDVRLEPDEIDLSPSALEAWLEADRAQGADSPAWPNWRLRLIRLGPVQSALVWTFPHAMLDGRSFTIVLDQVFRDYDALAAGAALPDHPAAPDPAAHYHAVAREPAAVEFFARHLDGFEVANEIAPEAAGTERLAAPGKPVLEARLSGDVTRALTLRAAAAGATLNTALNAAWGLMLARLSGRGLAVFGITRAGRHLTAESARMVGCLINTLPLAVRIAPDLTLDALLAQVRADQIAMRSREHCALTDIRAGLGLSGHQPLFDTMVVYERATLAGRLAALGGAWAGRRVALHEEGALPVTLAAYGEDSLLLRLEYAPARLTPGAAGAMLRYLETLLTAMADAPPDAPLASLTMLDAAEQARLAELALPAQGPDPVAPLPGAITAPPGAVAVIQPDGSSMSYADLEREADRLARAMAARGVGPGRIVALCLHRSARYLAAMLAVWKTGAAFVPLDPAWPAASLDYMMRDSGAVLLLAARVAPWMAGHQLLIPGNEPEAGPFAPVQAWPDQPAYVIYTSGSTGRPKGVVVPMRALSAHAAAATGWLGLSAQDRVLQFTSLSFDVSLEEIVPTLLAGATVCLRPDAAGQDPRALLDYVARHRVTVLNLPTGFWQALIDDMELLGARLPPSVRLVVTGGERVPPAALRRWRGVEPGVTWANGYGPTEATITSAAFTLPPGAPLPSGEVPVGRPLGHARLYVLSPDRTLSPPGALGELWIGGDCVASGYLGREDLTEAAFLPDPFCPGGRMYRSGDLARWRADGLLSLAGRADRQIKLRGYRIEPGQVEKIIERLAGVGQALAAVTGERLVAWVRPAVAGAELDCQALEQAAAALLPPQMRPVIVPVADWPMRPGGKIDMARLPRPEQREAPAEAPADPMTLALCRHFAAILGLAEVGPDANFFDLGGHSLLLIRLIARIEAAKGFRLSVSDLHTHPTPRAVAGLLAAGGATRRSLRDCLVPIQPQGGQPPIYGVHVLGINGSYYRPLSREMGPDQPIFGLTVGFLDEFTPTGVAETAELYHRVIDRHQPHGPLSLAAVSLGSYVALELAQRLLDAGREVKMLVLLDAEGPGGRPLVGRRARLAAHLRRMRHEGAGYARRKAAHKLSELRHRIEKLKLTFAARFGRTAAPASTVEEFVAANELAVRAYRPRPYPQRLTIIRATDNIFDSPDAIRTGLGWAPVAGGGFDLFDVPGDHLSILEEPAVSELARVLRKALTQG</sequence>
<comment type="cofactor">
    <cofactor evidence="1">
        <name>pantetheine 4'-phosphate</name>
        <dbReference type="ChEBI" id="CHEBI:47942"/>
    </cofactor>
</comment>
<evidence type="ECO:0000313" key="7">
    <source>
        <dbReference type="Proteomes" id="UP000277498"/>
    </source>
</evidence>
<dbReference type="InterPro" id="IPR000873">
    <property type="entry name" value="AMP-dep_synth/lig_dom"/>
</dbReference>
<dbReference type="PROSITE" id="PS00012">
    <property type="entry name" value="PHOSPHOPANTETHEINE"/>
    <property type="match status" value="1"/>
</dbReference>
<dbReference type="Pfam" id="PF00550">
    <property type="entry name" value="PP-binding"/>
    <property type="match status" value="1"/>
</dbReference>
<dbReference type="PANTHER" id="PTHR45527:SF1">
    <property type="entry name" value="FATTY ACID SYNTHASE"/>
    <property type="match status" value="1"/>
</dbReference>
<dbReference type="InterPro" id="IPR020845">
    <property type="entry name" value="AMP-binding_CS"/>
</dbReference>
<dbReference type="NCBIfam" id="TIGR01733">
    <property type="entry name" value="AA-adenyl-dom"/>
    <property type="match status" value="1"/>
</dbReference>
<dbReference type="InterPro" id="IPR045851">
    <property type="entry name" value="AMP-bd_C_sf"/>
</dbReference>
<dbReference type="CDD" id="cd05930">
    <property type="entry name" value="A_NRPS"/>
    <property type="match status" value="1"/>
</dbReference>
<dbReference type="PROSITE" id="PS50075">
    <property type="entry name" value="CARRIER"/>
    <property type="match status" value="1"/>
</dbReference>
<dbReference type="Pfam" id="PF00668">
    <property type="entry name" value="Condensation"/>
    <property type="match status" value="1"/>
</dbReference>
<protein>
    <submittedName>
        <fullName evidence="6">Surfactin synthase subunit 3</fullName>
    </submittedName>
</protein>
<dbReference type="SUPFAM" id="SSF56801">
    <property type="entry name" value="Acetyl-CoA synthetase-like"/>
    <property type="match status" value="1"/>
</dbReference>
<dbReference type="GO" id="GO:0003824">
    <property type="term" value="F:catalytic activity"/>
    <property type="evidence" value="ECO:0007669"/>
    <property type="project" value="InterPro"/>
</dbReference>
<dbReference type="SUPFAM" id="SSF47336">
    <property type="entry name" value="ACP-like"/>
    <property type="match status" value="1"/>
</dbReference>
<organism evidence="6 7">
    <name type="scientific">Pseudogemmobacter humi</name>
    <dbReference type="NCBI Taxonomy" id="2483812"/>
    <lineage>
        <taxon>Bacteria</taxon>
        <taxon>Pseudomonadati</taxon>
        <taxon>Pseudomonadota</taxon>
        <taxon>Alphaproteobacteria</taxon>
        <taxon>Rhodobacterales</taxon>
        <taxon>Paracoccaceae</taxon>
        <taxon>Pseudogemmobacter</taxon>
    </lineage>
</organism>
<dbReference type="Gene3D" id="3.30.559.10">
    <property type="entry name" value="Chloramphenicol acetyltransferase-like domain"/>
    <property type="match status" value="1"/>
</dbReference>
<keyword evidence="7" id="KW-1185">Reference proteome</keyword>
<dbReference type="InterPro" id="IPR029058">
    <property type="entry name" value="AB_hydrolase_fold"/>
</dbReference>
<dbReference type="GO" id="GO:0043041">
    <property type="term" value="P:amino acid activation for nonribosomal peptide biosynthetic process"/>
    <property type="evidence" value="ECO:0007669"/>
    <property type="project" value="TreeGrafter"/>
</dbReference>
<evidence type="ECO:0000259" key="5">
    <source>
        <dbReference type="PROSITE" id="PS50075"/>
    </source>
</evidence>
<dbReference type="InterPro" id="IPR036736">
    <property type="entry name" value="ACP-like_sf"/>
</dbReference>
<keyword evidence="2" id="KW-0596">Phosphopantetheine</keyword>
<dbReference type="Proteomes" id="UP000277498">
    <property type="component" value="Unassembled WGS sequence"/>
</dbReference>
<feature type="region of interest" description="Disordered" evidence="4">
    <location>
        <begin position="14"/>
        <end position="38"/>
    </location>
</feature>
<keyword evidence="3" id="KW-0597">Phosphoprotein</keyword>
<reference evidence="6 7" key="1">
    <citation type="submission" date="2018-11" db="EMBL/GenBank/DDBJ databases">
        <authorList>
            <person name="Criscuolo A."/>
        </authorList>
    </citation>
    <scope>NUCLEOTIDE SEQUENCE [LARGE SCALE GENOMIC DNA]</scope>
    <source>
        <strain evidence="6">ACIP111625</strain>
    </source>
</reference>
<evidence type="ECO:0000256" key="4">
    <source>
        <dbReference type="SAM" id="MobiDB-lite"/>
    </source>
</evidence>
<dbReference type="InterPro" id="IPR001242">
    <property type="entry name" value="Condensation_dom"/>
</dbReference>
<dbReference type="GO" id="GO:0005737">
    <property type="term" value="C:cytoplasm"/>
    <property type="evidence" value="ECO:0007669"/>
    <property type="project" value="TreeGrafter"/>
</dbReference>
<feature type="compositionally biased region" description="Basic and acidic residues" evidence="4">
    <location>
        <begin position="17"/>
        <end position="32"/>
    </location>
</feature>
<gene>
    <name evidence="6" type="primary">srfAC</name>
    <name evidence="6" type="ORF">XINFAN_00066</name>
</gene>
<feature type="domain" description="Carrier" evidence="5">
    <location>
        <begin position="1007"/>
        <end position="1082"/>
    </location>
</feature>
<dbReference type="Gene3D" id="1.10.1200.10">
    <property type="entry name" value="ACP-like"/>
    <property type="match status" value="1"/>
</dbReference>
<proteinExistence type="predicted"/>
<evidence type="ECO:0000256" key="2">
    <source>
        <dbReference type="ARBA" id="ARBA00022450"/>
    </source>
</evidence>
<dbReference type="Gene3D" id="2.30.38.10">
    <property type="entry name" value="Luciferase, Domain 3"/>
    <property type="match status" value="1"/>
</dbReference>
<dbReference type="GO" id="GO:0031177">
    <property type="term" value="F:phosphopantetheine binding"/>
    <property type="evidence" value="ECO:0007669"/>
    <property type="project" value="InterPro"/>
</dbReference>
<dbReference type="Gene3D" id="3.30.300.30">
    <property type="match status" value="1"/>
</dbReference>
<name>A0A3P5WUU0_9RHOB</name>
<evidence type="ECO:0000256" key="1">
    <source>
        <dbReference type="ARBA" id="ARBA00001957"/>
    </source>
</evidence>
<dbReference type="Gene3D" id="3.40.50.1820">
    <property type="entry name" value="alpha/beta hydrolase"/>
    <property type="match status" value="1"/>
</dbReference>
<dbReference type="Pfam" id="PF00501">
    <property type="entry name" value="AMP-binding"/>
    <property type="match status" value="1"/>
</dbReference>
<dbReference type="PROSITE" id="PS00455">
    <property type="entry name" value="AMP_BINDING"/>
    <property type="match status" value="1"/>
</dbReference>
<dbReference type="InterPro" id="IPR009081">
    <property type="entry name" value="PP-bd_ACP"/>
</dbReference>
<dbReference type="Pfam" id="PF00975">
    <property type="entry name" value="Thioesterase"/>
    <property type="match status" value="1"/>
</dbReference>
<dbReference type="SUPFAM" id="SSF53474">
    <property type="entry name" value="alpha/beta-Hydrolases"/>
    <property type="match status" value="1"/>
</dbReference>
<dbReference type="PANTHER" id="PTHR45527">
    <property type="entry name" value="NONRIBOSOMAL PEPTIDE SYNTHETASE"/>
    <property type="match status" value="1"/>
</dbReference>
<dbReference type="SMART" id="SM00823">
    <property type="entry name" value="PKS_PP"/>
    <property type="match status" value="1"/>
</dbReference>